<sequence>MRLHINIHCSANFGIFLFILTELSKEKFQFVISSHMNNALKPAELAMYKMPAKYTIEKAESKL</sequence>
<keyword evidence="2" id="KW-1185">Reference proteome</keyword>
<accession>A0A0V1MMN4</accession>
<dbReference type="Proteomes" id="UP000054843">
    <property type="component" value="Unassembled WGS sequence"/>
</dbReference>
<name>A0A0V1MMN4_9BILA</name>
<dbReference type="EMBL" id="JYDO01000068">
    <property type="protein sequence ID" value="KRZ73097.1"/>
    <property type="molecule type" value="Genomic_DNA"/>
</dbReference>
<organism evidence="1 2">
    <name type="scientific">Trichinella papuae</name>
    <dbReference type="NCBI Taxonomy" id="268474"/>
    <lineage>
        <taxon>Eukaryota</taxon>
        <taxon>Metazoa</taxon>
        <taxon>Ecdysozoa</taxon>
        <taxon>Nematoda</taxon>
        <taxon>Enoplea</taxon>
        <taxon>Dorylaimia</taxon>
        <taxon>Trichinellida</taxon>
        <taxon>Trichinellidae</taxon>
        <taxon>Trichinella</taxon>
    </lineage>
</organism>
<dbReference type="AlphaFoldDB" id="A0A0V1MMN4"/>
<gene>
    <name evidence="1" type="ORF">T10_12626</name>
</gene>
<reference evidence="1 2" key="1">
    <citation type="submission" date="2015-01" db="EMBL/GenBank/DDBJ databases">
        <title>Evolution of Trichinella species and genotypes.</title>
        <authorList>
            <person name="Korhonen P.K."/>
            <person name="Edoardo P."/>
            <person name="Giuseppe L.R."/>
            <person name="Gasser R.B."/>
        </authorList>
    </citation>
    <scope>NUCLEOTIDE SEQUENCE [LARGE SCALE GENOMIC DNA]</scope>
    <source>
        <strain evidence="1">ISS1980</strain>
    </source>
</reference>
<proteinExistence type="predicted"/>
<evidence type="ECO:0000313" key="1">
    <source>
        <dbReference type="EMBL" id="KRZ73097.1"/>
    </source>
</evidence>
<protein>
    <submittedName>
        <fullName evidence="1">Uncharacterized protein</fullName>
    </submittedName>
</protein>
<evidence type="ECO:0000313" key="2">
    <source>
        <dbReference type="Proteomes" id="UP000054843"/>
    </source>
</evidence>
<comment type="caution">
    <text evidence="1">The sequence shown here is derived from an EMBL/GenBank/DDBJ whole genome shotgun (WGS) entry which is preliminary data.</text>
</comment>